<keyword evidence="3" id="KW-0479">Metal-binding</keyword>
<dbReference type="AlphaFoldDB" id="A0A7T3G1E4"/>
<dbReference type="Proteomes" id="UP000595001">
    <property type="component" value="Chromosome"/>
</dbReference>
<evidence type="ECO:0000313" key="8">
    <source>
        <dbReference type="Proteomes" id="UP000595001"/>
    </source>
</evidence>
<evidence type="ECO:0000256" key="3">
    <source>
        <dbReference type="ARBA" id="ARBA00022723"/>
    </source>
</evidence>
<dbReference type="InterPro" id="IPR013149">
    <property type="entry name" value="ADH-like_C"/>
</dbReference>
<keyword evidence="5" id="KW-0560">Oxidoreductase</keyword>
<evidence type="ECO:0000259" key="6">
    <source>
        <dbReference type="SMART" id="SM00829"/>
    </source>
</evidence>
<gene>
    <name evidence="7" type="ORF">I7X12_07940</name>
</gene>
<keyword evidence="8" id="KW-1185">Reference proteome</keyword>
<evidence type="ECO:0000256" key="4">
    <source>
        <dbReference type="ARBA" id="ARBA00022833"/>
    </source>
</evidence>
<evidence type="ECO:0000256" key="5">
    <source>
        <dbReference type="ARBA" id="ARBA00023002"/>
    </source>
</evidence>
<proteinExistence type="inferred from homology"/>
<dbReference type="InterPro" id="IPR011032">
    <property type="entry name" value="GroES-like_sf"/>
</dbReference>
<dbReference type="PANTHER" id="PTHR43350:SF19">
    <property type="entry name" value="D-GULOSIDE 3-DEHYDROGENASE"/>
    <property type="match status" value="1"/>
</dbReference>
<dbReference type="KEGG" id="hlt:I7X12_07940"/>
<sequence length="331" mass="35707">MANPTVVFPEPREVAIEDRERPEPGEREVLIETDTTLISTGTELTVLSGDYPDGSVWDDYGTYPFEPGYANVGRVVDADVTHLAEGDRVATWAPHAKYVTALADDCVRVPDDVTDQQASAFAIAQIAMNGVRRGRVDWGETVAVYGLGVVGQLAARFARVAGAERVVGVDVASERVSYLPDESGVTGLDPTASDPAVAIDDRTNGRMADAVFEATGNPEAIPEEFDVLAEQGRLVLLSSPHGETSLDFHDAVNAPSTEIIGAHQTSHPPTATAADPWTKARHAELYVEYLRQGRLAVDELFSHVRPAAEAPALYESLLDDRTDAMAVRLEW</sequence>
<protein>
    <submittedName>
        <fullName evidence="7">Zinc-binding alcohol dehydrogenase</fullName>
    </submittedName>
</protein>
<dbReference type="RefSeq" id="WP_198063300.1">
    <property type="nucleotide sequence ID" value="NZ_CP065856.1"/>
</dbReference>
<keyword evidence="4" id="KW-0862">Zinc</keyword>
<dbReference type="OrthoDB" id="73567at2157"/>
<dbReference type="PANTHER" id="PTHR43350">
    <property type="entry name" value="NAD-DEPENDENT ALCOHOL DEHYDROGENASE"/>
    <property type="match status" value="1"/>
</dbReference>
<dbReference type="InterPro" id="IPR036291">
    <property type="entry name" value="NAD(P)-bd_dom_sf"/>
</dbReference>
<reference evidence="7 8" key="1">
    <citation type="submission" date="2020-12" db="EMBL/GenBank/DDBJ databases">
        <title>Halosimplex halophilum sp. nov. and Halosimplex salinum sp. nov., two new members of the genus Halosimplex.</title>
        <authorList>
            <person name="Cui H.L."/>
        </authorList>
    </citation>
    <scope>NUCLEOTIDE SEQUENCE [LARGE SCALE GENOMIC DNA]</scope>
    <source>
        <strain evidence="7 8">YGH94</strain>
    </source>
</reference>
<dbReference type="Gene3D" id="3.40.50.720">
    <property type="entry name" value="NAD(P)-binding Rossmann-like Domain"/>
    <property type="match status" value="1"/>
</dbReference>
<organism evidence="7 8">
    <name type="scientific">Halosimplex litoreum</name>
    <dbReference type="NCBI Taxonomy" id="1198301"/>
    <lineage>
        <taxon>Archaea</taxon>
        <taxon>Methanobacteriati</taxon>
        <taxon>Methanobacteriota</taxon>
        <taxon>Stenosarchaea group</taxon>
        <taxon>Halobacteria</taxon>
        <taxon>Halobacteriales</taxon>
        <taxon>Haloarculaceae</taxon>
        <taxon>Halosimplex</taxon>
    </lineage>
</organism>
<evidence type="ECO:0000313" key="7">
    <source>
        <dbReference type="EMBL" id="QPV64532.1"/>
    </source>
</evidence>
<name>A0A7T3G1E4_9EURY</name>
<dbReference type="InterPro" id="IPR020843">
    <property type="entry name" value="ER"/>
</dbReference>
<dbReference type="GeneID" id="60588415"/>
<dbReference type="SMART" id="SM00829">
    <property type="entry name" value="PKS_ER"/>
    <property type="match status" value="1"/>
</dbReference>
<dbReference type="Pfam" id="PF00107">
    <property type="entry name" value="ADH_zinc_N"/>
    <property type="match status" value="1"/>
</dbReference>
<comment type="similarity">
    <text evidence="2">Belongs to the zinc-containing alcohol dehydrogenase family.</text>
</comment>
<accession>A0A7T3G1E4</accession>
<dbReference type="EMBL" id="CP065856">
    <property type="protein sequence ID" value="QPV64532.1"/>
    <property type="molecule type" value="Genomic_DNA"/>
</dbReference>
<dbReference type="CDD" id="cd08255">
    <property type="entry name" value="2-desacetyl-2-hydroxyethyl_bacteriochlorophyllide_like"/>
    <property type="match status" value="1"/>
</dbReference>
<dbReference type="GO" id="GO:0016491">
    <property type="term" value="F:oxidoreductase activity"/>
    <property type="evidence" value="ECO:0007669"/>
    <property type="project" value="UniProtKB-KW"/>
</dbReference>
<dbReference type="SUPFAM" id="SSF51735">
    <property type="entry name" value="NAD(P)-binding Rossmann-fold domains"/>
    <property type="match status" value="1"/>
</dbReference>
<evidence type="ECO:0000256" key="1">
    <source>
        <dbReference type="ARBA" id="ARBA00001947"/>
    </source>
</evidence>
<evidence type="ECO:0000256" key="2">
    <source>
        <dbReference type="ARBA" id="ARBA00008072"/>
    </source>
</evidence>
<dbReference type="Gene3D" id="3.90.180.10">
    <property type="entry name" value="Medium-chain alcohol dehydrogenases, catalytic domain"/>
    <property type="match status" value="2"/>
</dbReference>
<dbReference type="SUPFAM" id="SSF50129">
    <property type="entry name" value="GroES-like"/>
    <property type="match status" value="1"/>
</dbReference>
<comment type="cofactor">
    <cofactor evidence="1">
        <name>Zn(2+)</name>
        <dbReference type="ChEBI" id="CHEBI:29105"/>
    </cofactor>
</comment>
<dbReference type="GO" id="GO:0046872">
    <property type="term" value="F:metal ion binding"/>
    <property type="evidence" value="ECO:0007669"/>
    <property type="project" value="UniProtKB-KW"/>
</dbReference>
<feature type="domain" description="Enoyl reductase (ER)" evidence="6">
    <location>
        <begin position="9"/>
        <end position="297"/>
    </location>
</feature>